<organism evidence="1 2">
    <name type="scientific">Thermaerobacillus caldiproteolyticus</name>
    <dbReference type="NCBI Taxonomy" id="247480"/>
    <lineage>
        <taxon>Bacteria</taxon>
        <taxon>Bacillati</taxon>
        <taxon>Bacillota</taxon>
        <taxon>Bacilli</taxon>
        <taxon>Bacillales</taxon>
        <taxon>Anoxybacillaceae</taxon>
        <taxon>Thermaerobacillus</taxon>
    </lineage>
</organism>
<name>A0A7W0BXK9_9BACL</name>
<proteinExistence type="predicted"/>
<gene>
    <name evidence="1" type="ORF">HNR31_000903</name>
</gene>
<dbReference type="EMBL" id="JACDUT010000002">
    <property type="protein sequence ID" value="MBA2874133.1"/>
    <property type="molecule type" value="Genomic_DNA"/>
</dbReference>
<sequence>MRVKCVLCDQIDVLDDESLLAKRLRNRPIHTYMCEKCYERIAEKTKARLATGKFRVYRSKTSHDEW</sequence>
<evidence type="ECO:0000313" key="1">
    <source>
        <dbReference type="EMBL" id="MBA2874133.1"/>
    </source>
</evidence>
<dbReference type="RefSeq" id="WP_181555063.1">
    <property type="nucleotide sequence ID" value="NZ_CP064060.1"/>
</dbReference>
<dbReference type="InterPro" id="IPR019241">
    <property type="entry name" value="DUF2197"/>
</dbReference>
<dbReference type="AlphaFoldDB" id="A0A7W0BXK9"/>
<dbReference type="Proteomes" id="UP000523087">
    <property type="component" value="Unassembled WGS sequence"/>
</dbReference>
<comment type="caution">
    <text evidence="1">The sequence shown here is derived from an EMBL/GenBank/DDBJ whole genome shotgun (WGS) entry which is preliminary data.</text>
</comment>
<reference evidence="1 2" key="1">
    <citation type="submission" date="2020-07" db="EMBL/GenBank/DDBJ databases">
        <title>Genomic Encyclopedia of Type Strains, Phase IV (KMG-IV): sequencing the most valuable type-strain genomes for metagenomic binning, comparative biology and taxonomic classification.</title>
        <authorList>
            <person name="Goeker M."/>
        </authorList>
    </citation>
    <scope>NUCLEOTIDE SEQUENCE [LARGE SCALE GENOMIC DNA]</scope>
    <source>
        <strain evidence="1 2">DSM 15730</strain>
    </source>
</reference>
<protein>
    <submittedName>
        <fullName evidence="1">Uncharacterized protein YlaI</fullName>
    </submittedName>
</protein>
<keyword evidence="2" id="KW-1185">Reference proteome</keyword>
<accession>A0A7W0BXK9</accession>
<dbReference type="Pfam" id="PF09963">
    <property type="entry name" value="DUF2197"/>
    <property type="match status" value="1"/>
</dbReference>
<evidence type="ECO:0000313" key="2">
    <source>
        <dbReference type="Proteomes" id="UP000523087"/>
    </source>
</evidence>